<name>A0ABV4F8U9_BRAEL</name>
<dbReference type="Proteomes" id="UP001565471">
    <property type="component" value="Unassembled WGS sequence"/>
</dbReference>
<comment type="caution">
    <text evidence="1">The sequence shown here is derived from an EMBL/GenBank/DDBJ whole genome shotgun (WGS) entry which is preliminary data.</text>
</comment>
<organism evidence="1 2">
    <name type="scientific">Bradyrhizobium elkanii</name>
    <dbReference type="NCBI Taxonomy" id="29448"/>
    <lineage>
        <taxon>Bacteria</taxon>
        <taxon>Pseudomonadati</taxon>
        <taxon>Pseudomonadota</taxon>
        <taxon>Alphaproteobacteria</taxon>
        <taxon>Hyphomicrobiales</taxon>
        <taxon>Nitrobacteraceae</taxon>
        <taxon>Bradyrhizobium</taxon>
    </lineage>
</organism>
<keyword evidence="2" id="KW-1185">Reference proteome</keyword>
<evidence type="ECO:0008006" key="3">
    <source>
        <dbReference type="Google" id="ProtNLM"/>
    </source>
</evidence>
<evidence type="ECO:0000313" key="1">
    <source>
        <dbReference type="EMBL" id="MEY9319902.1"/>
    </source>
</evidence>
<protein>
    <recommendedName>
        <fullName evidence="3">DUF2946 domain-containing protein</fullName>
    </recommendedName>
</protein>
<accession>A0ABV4F8U9</accession>
<gene>
    <name evidence="1" type="ORF">ABIF29_006701</name>
</gene>
<evidence type="ECO:0000313" key="2">
    <source>
        <dbReference type="Proteomes" id="UP001565471"/>
    </source>
</evidence>
<dbReference type="EMBL" id="JBGBZA010000002">
    <property type="protein sequence ID" value="MEY9319902.1"/>
    <property type="molecule type" value="Genomic_DNA"/>
</dbReference>
<dbReference type="Pfam" id="PF11162">
    <property type="entry name" value="DUF2946"/>
    <property type="match status" value="1"/>
</dbReference>
<reference evidence="1 2" key="1">
    <citation type="submission" date="2024-07" db="EMBL/GenBank/DDBJ databases">
        <title>Genomic Encyclopedia of Type Strains, Phase V (KMG-V): Genome sequencing to study the core and pangenomes of soil and plant-associated prokaryotes.</title>
        <authorList>
            <person name="Whitman W."/>
        </authorList>
    </citation>
    <scope>NUCLEOTIDE SEQUENCE [LARGE SCALE GENOMIC DNA]</scope>
    <source>
        <strain evidence="1 2">USDA 415</strain>
    </source>
</reference>
<dbReference type="InterPro" id="IPR021333">
    <property type="entry name" value="DUF2946"/>
</dbReference>
<sequence length="146" mass="15651">MRSRRVGVIGMQWFRRHIKTGSRLALFALAVQFMLSFGHFHPIAAAQAAPGLSLVDLAYIGTSATPDLAVQVTGTPQPANHDNDRHPADNCAICAVISLASSMLFTAPPVLLLPEAIELLFRTTNAEFAHLKSAPAAFHSRAPPLS</sequence>
<proteinExistence type="predicted"/>
<dbReference type="RefSeq" id="WP_245467220.1">
    <property type="nucleotide sequence ID" value="NZ_SEMA01000048.1"/>
</dbReference>